<dbReference type="Pfam" id="PF03466">
    <property type="entry name" value="LysR_substrate"/>
    <property type="match status" value="1"/>
</dbReference>
<dbReference type="AlphaFoldDB" id="A0A9D1JFY8"/>
<dbReference type="PRINTS" id="PR00039">
    <property type="entry name" value="HTHLYSR"/>
</dbReference>
<dbReference type="PANTHER" id="PTHR30419">
    <property type="entry name" value="HTH-TYPE TRANSCRIPTIONAL REGULATOR YBHD"/>
    <property type="match status" value="1"/>
</dbReference>
<reference evidence="6" key="1">
    <citation type="submission" date="2020-10" db="EMBL/GenBank/DDBJ databases">
        <authorList>
            <person name="Gilroy R."/>
        </authorList>
    </citation>
    <scope>NUCLEOTIDE SEQUENCE</scope>
    <source>
        <strain evidence="6">ChiSxjej1B13-7041</strain>
    </source>
</reference>
<protein>
    <submittedName>
        <fullName evidence="6">LysR family transcriptional regulator</fullName>
    </submittedName>
</protein>
<keyword evidence="2" id="KW-0805">Transcription regulation</keyword>
<dbReference type="InterPro" id="IPR036388">
    <property type="entry name" value="WH-like_DNA-bd_sf"/>
</dbReference>
<evidence type="ECO:0000259" key="5">
    <source>
        <dbReference type="PROSITE" id="PS50931"/>
    </source>
</evidence>
<dbReference type="GO" id="GO:0005829">
    <property type="term" value="C:cytosol"/>
    <property type="evidence" value="ECO:0007669"/>
    <property type="project" value="TreeGrafter"/>
</dbReference>
<dbReference type="CDD" id="cd05466">
    <property type="entry name" value="PBP2_LTTR_substrate"/>
    <property type="match status" value="1"/>
</dbReference>
<accession>A0A9D1JFY8</accession>
<dbReference type="SUPFAM" id="SSF53850">
    <property type="entry name" value="Periplasmic binding protein-like II"/>
    <property type="match status" value="1"/>
</dbReference>
<gene>
    <name evidence="6" type="ORF">IAB98_08295</name>
</gene>
<organism evidence="6 7">
    <name type="scientific">Candidatus Egerieimonas intestinavium</name>
    <dbReference type="NCBI Taxonomy" id="2840777"/>
    <lineage>
        <taxon>Bacteria</taxon>
        <taxon>Bacillati</taxon>
        <taxon>Bacillota</taxon>
        <taxon>Clostridia</taxon>
        <taxon>Lachnospirales</taxon>
        <taxon>Lachnospiraceae</taxon>
        <taxon>Lachnospiraceae incertae sedis</taxon>
        <taxon>Candidatus Egerieimonas</taxon>
    </lineage>
</organism>
<dbReference type="GO" id="GO:0003677">
    <property type="term" value="F:DNA binding"/>
    <property type="evidence" value="ECO:0007669"/>
    <property type="project" value="UniProtKB-KW"/>
</dbReference>
<dbReference type="InterPro" id="IPR050950">
    <property type="entry name" value="HTH-type_LysR_regulators"/>
</dbReference>
<sequence length="304" mass="35238">MDKLEYVLTLAEERNLTRAAARLFISQPTLTNYINRLESELGIKLFDRTVQPIQVTEAGVVYIEDMKKIKNREEALKQKLESLKHKDRMFTVGIPPVRSSYDLPGVISRFMAHYPDINVKIDNRLEEEIEKDILTGKVDAAIGMLTRAYPGVHYECLQENRMYLLIPRSFACISHLKPDEATFENPYLLEGNCLDQYTMLLARTGGGHYRMATVMMEKYGIVPRNTVYCSNMNLLYQLVGEGMGFLFCTPDPFIKAFPQYTDRIAFCILQKEWQIQKTYIGYMDENPNAEMLQTFVKFMKEKDN</sequence>
<keyword evidence="3" id="KW-0238">DNA-binding</keyword>
<dbReference type="Gene3D" id="3.40.190.290">
    <property type="match status" value="1"/>
</dbReference>
<evidence type="ECO:0000313" key="7">
    <source>
        <dbReference type="Proteomes" id="UP000886841"/>
    </source>
</evidence>
<feature type="domain" description="HTH lysR-type" evidence="5">
    <location>
        <begin position="1"/>
        <end position="56"/>
    </location>
</feature>
<dbReference type="InterPro" id="IPR005119">
    <property type="entry name" value="LysR_subst-bd"/>
</dbReference>
<name>A0A9D1JFY8_9FIRM</name>
<evidence type="ECO:0000256" key="1">
    <source>
        <dbReference type="ARBA" id="ARBA00009437"/>
    </source>
</evidence>
<dbReference type="PROSITE" id="PS50931">
    <property type="entry name" value="HTH_LYSR"/>
    <property type="match status" value="1"/>
</dbReference>
<dbReference type="Gene3D" id="1.10.10.10">
    <property type="entry name" value="Winged helix-like DNA-binding domain superfamily/Winged helix DNA-binding domain"/>
    <property type="match status" value="1"/>
</dbReference>
<dbReference type="GO" id="GO:0003700">
    <property type="term" value="F:DNA-binding transcription factor activity"/>
    <property type="evidence" value="ECO:0007669"/>
    <property type="project" value="InterPro"/>
</dbReference>
<dbReference type="Pfam" id="PF00126">
    <property type="entry name" value="HTH_1"/>
    <property type="match status" value="1"/>
</dbReference>
<evidence type="ECO:0000256" key="3">
    <source>
        <dbReference type="ARBA" id="ARBA00023125"/>
    </source>
</evidence>
<comment type="similarity">
    <text evidence="1">Belongs to the LysR transcriptional regulatory family.</text>
</comment>
<dbReference type="SUPFAM" id="SSF46785">
    <property type="entry name" value="Winged helix' DNA-binding domain"/>
    <property type="match status" value="1"/>
</dbReference>
<evidence type="ECO:0000256" key="2">
    <source>
        <dbReference type="ARBA" id="ARBA00023015"/>
    </source>
</evidence>
<reference evidence="6" key="2">
    <citation type="journal article" date="2021" name="PeerJ">
        <title>Extensive microbial diversity within the chicken gut microbiome revealed by metagenomics and culture.</title>
        <authorList>
            <person name="Gilroy R."/>
            <person name="Ravi A."/>
            <person name="Getino M."/>
            <person name="Pursley I."/>
            <person name="Horton D.L."/>
            <person name="Alikhan N.F."/>
            <person name="Baker D."/>
            <person name="Gharbi K."/>
            <person name="Hall N."/>
            <person name="Watson M."/>
            <person name="Adriaenssens E.M."/>
            <person name="Foster-Nyarko E."/>
            <person name="Jarju S."/>
            <person name="Secka A."/>
            <person name="Antonio M."/>
            <person name="Oren A."/>
            <person name="Chaudhuri R.R."/>
            <person name="La Ragione R."/>
            <person name="Hildebrand F."/>
            <person name="Pallen M.J."/>
        </authorList>
    </citation>
    <scope>NUCLEOTIDE SEQUENCE</scope>
    <source>
        <strain evidence="6">ChiSxjej1B13-7041</strain>
    </source>
</reference>
<dbReference type="InterPro" id="IPR000847">
    <property type="entry name" value="LysR_HTH_N"/>
</dbReference>
<proteinExistence type="inferred from homology"/>
<comment type="caution">
    <text evidence="6">The sequence shown here is derived from an EMBL/GenBank/DDBJ whole genome shotgun (WGS) entry which is preliminary data.</text>
</comment>
<evidence type="ECO:0000256" key="4">
    <source>
        <dbReference type="ARBA" id="ARBA00023163"/>
    </source>
</evidence>
<dbReference type="InterPro" id="IPR036390">
    <property type="entry name" value="WH_DNA-bd_sf"/>
</dbReference>
<keyword evidence="4" id="KW-0804">Transcription</keyword>
<evidence type="ECO:0000313" key="6">
    <source>
        <dbReference type="EMBL" id="HIR93399.1"/>
    </source>
</evidence>
<dbReference type="Proteomes" id="UP000886841">
    <property type="component" value="Unassembled WGS sequence"/>
</dbReference>
<dbReference type="EMBL" id="DVHU01000076">
    <property type="protein sequence ID" value="HIR93399.1"/>
    <property type="molecule type" value="Genomic_DNA"/>
</dbReference>